<evidence type="ECO:0008006" key="3">
    <source>
        <dbReference type="Google" id="ProtNLM"/>
    </source>
</evidence>
<reference evidence="2" key="1">
    <citation type="journal article" date="2019" name="Int. J. Syst. Evol. Microbiol.">
        <title>The Global Catalogue of Microorganisms (GCM) 10K type strain sequencing project: providing services to taxonomists for standard genome sequencing and annotation.</title>
        <authorList>
            <consortium name="The Broad Institute Genomics Platform"/>
            <consortium name="The Broad Institute Genome Sequencing Center for Infectious Disease"/>
            <person name="Wu L."/>
            <person name="Ma J."/>
        </authorList>
    </citation>
    <scope>NUCLEOTIDE SEQUENCE [LARGE SCALE GENOMIC DNA]</scope>
    <source>
        <strain evidence="2">KCTC 52366</strain>
    </source>
</reference>
<dbReference type="EMBL" id="JBHRTB010000010">
    <property type="protein sequence ID" value="MFC3145164.1"/>
    <property type="molecule type" value="Genomic_DNA"/>
</dbReference>
<dbReference type="Proteomes" id="UP001595632">
    <property type="component" value="Unassembled WGS sequence"/>
</dbReference>
<proteinExistence type="predicted"/>
<evidence type="ECO:0000313" key="1">
    <source>
        <dbReference type="EMBL" id="MFC3145164.1"/>
    </source>
</evidence>
<organism evidence="1 2">
    <name type="scientific">Psychromarinibacter halotolerans</name>
    <dbReference type="NCBI Taxonomy" id="1775175"/>
    <lineage>
        <taxon>Bacteria</taxon>
        <taxon>Pseudomonadati</taxon>
        <taxon>Pseudomonadota</taxon>
        <taxon>Alphaproteobacteria</taxon>
        <taxon>Rhodobacterales</taxon>
        <taxon>Paracoccaceae</taxon>
        <taxon>Psychromarinibacter</taxon>
    </lineage>
</organism>
<gene>
    <name evidence="1" type="ORF">ACFOGP_20755</name>
</gene>
<sequence>MKTAFIHIGTHKTGTTFLQQWLHRHLKQMQDAGIYVPETGRMRKEAQHKHLSAPIREWLPESDVPDIWQRLGAEIRDRPEDVLLSAEHFTRSMLATNRANRLMAYLESLGYRVVLILFLRDQVSYMNSRYCQEAKRFITVGPFEAYLNRWQNNVIFNYDRMTARLERLNAELRVFPFPPRDQTIQSVLVETLGITPFAEQPVARANESMGPKTIFAARLFANRTRLNRRLKKRGPGERQRRLDELRRLTAPMRKSNFELGWNSDKFMGFTPETAEAARLRFAAGNDEVALRYWGMTWAEMHDSITPVSNEIDLEAPDPAVLAEVLEFIEPLLPKAERIISAEGAIS</sequence>
<dbReference type="SUPFAM" id="SSF52540">
    <property type="entry name" value="P-loop containing nucleoside triphosphate hydrolases"/>
    <property type="match status" value="1"/>
</dbReference>
<dbReference type="RefSeq" id="WP_275634538.1">
    <property type="nucleotide sequence ID" value="NZ_JARGYD010000010.1"/>
</dbReference>
<dbReference type="InterPro" id="IPR027417">
    <property type="entry name" value="P-loop_NTPase"/>
</dbReference>
<protein>
    <recommendedName>
        <fullName evidence="3">Sulfotransferase family protein</fullName>
    </recommendedName>
</protein>
<keyword evidence="2" id="KW-1185">Reference proteome</keyword>
<comment type="caution">
    <text evidence="1">The sequence shown here is derived from an EMBL/GenBank/DDBJ whole genome shotgun (WGS) entry which is preliminary data.</text>
</comment>
<accession>A0ABV7GY96</accession>
<dbReference type="Gene3D" id="3.40.50.300">
    <property type="entry name" value="P-loop containing nucleotide triphosphate hydrolases"/>
    <property type="match status" value="1"/>
</dbReference>
<evidence type="ECO:0000313" key="2">
    <source>
        <dbReference type="Proteomes" id="UP001595632"/>
    </source>
</evidence>
<name>A0ABV7GY96_9RHOB</name>